<sequence>MDDPFRYKKKLKIENNNNNIEKLFFSVFRNKYIKNLIFTSLKSEFRNGIYRYEEIVRVGWMIKNGYTELLKCKVIRGEQLIFSSNSPEDGPQTYYDSKLRGDFDNTYLPINLSRDKLDVKKFKKKRVYYKSSIFNVFKDDEEFFKNLFKNYKLYFQLPEQNQKNQEKEINDDDNDDDDGIKNKKLKSLREIKYLSLVYDNVASIKVINEYYYYSNGKKLSFNFFKNAIAIGSLKVAQYIFNQLFKSNDEITESQLNSIWSETVFVPENIYFTKDNNNFNEKIEFLIEEIKIPQFINETPNESLNSKNTKLCIQLYAFSYPLSLIIGLCKTILLLNILNNDSYKSKLESILNDNNSNNNNNKNNNPFTLSLKNDQMKNNQNQVIKYINEIKSFKSFKNLDELNKISKSFTEQELSTKIGEFKSNDKRVKKIYEMAIIHIFKKESIIENFLFHKFKYNSKMISNEDLKSQPSSCLHPNMFGIFYLEKISSPFAFISSDYKNHEKIQIEKFSSFAKIDYKNPFEKVQIGKFPDSKFCFVKNQKELIHQYYKDAIEQIPAHFSGNIKIDLIKEVILSDDIELVKMVFESLHPLNFNTSVIESIKSPLMFDYIKNQLEKLSKPTENSLCFDQIISNYKIANHFKNYYYQQYSLFSGQENISISKCDINFMIENFNDFKNNINLNTYIGQQFTRKSNEEIQVSTLNKLIDCIENSKIESLRYICPKVECHYHVLKNYPHKIKTDDNEGLFTCYYLNGQFDKMKEMIFSENGCVRFVEIYTIFEIVKRNDISTIEFLINSRQQLQQQNDQTQQTRPKELFIELIRALKNAARIYGNLNILKNLKDYFETMDFEGDFYISFQYGYIDIIDFIIKDLKFEPNLSRFEETLKNQSSSNNYTLTSYFEKVFGKEPNQIGFSILK</sequence>
<evidence type="ECO:0000313" key="2">
    <source>
        <dbReference type="Proteomes" id="UP000002195"/>
    </source>
</evidence>
<organism evidence="1 2">
    <name type="scientific">Dictyostelium discoideum</name>
    <name type="common">Social amoeba</name>
    <dbReference type="NCBI Taxonomy" id="44689"/>
    <lineage>
        <taxon>Eukaryota</taxon>
        <taxon>Amoebozoa</taxon>
        <taxon>Evosea</taxon>
        <taxon>Eumycetozoa</taxon>
        <taxon>Dictyostelia</taxon>
        <taxon>Dictyosteliales</taxon>
        <taxon>Dictyosteliaceae</taxon>
        <taxon>Dictyostelium</taxon>
    </lineage>
</organism>
<dbReference type="GeneID" id="8624972"/>
<keyword evidence="2" id="KW-1185">Reference proteome</keyword>
<protein>
    <submittedName>
        <fullName evidence="1">Uncharacterized protein</fullName>
    </submittedName>
</protein>
<dbReference type="HOGENOM" id="CLU_351414_0_0_1"/>
<dbReference type="InParanoid" id="Q54NL5"/>
<dbReference type="Proteomes" id="UP000002195">
    <property type="component" value="Unassembled WGS sequence"/>
</dbReference>
<name>Q54NL5_DICDI</name>
<dbReference type="VEuPathDB" id="AmoebaDB:DDB_G0285173"/>
<dbReference type="KEGG" id="ddi:DDB_G0285173"/>
<dbReference type="PANTHER" id="PTHR31550">
    <property type="entry name" value="ANKYRIN REPEAT PROTEIN-RELATED-RELATED"/>
    <property type="match status" value="1"/>
</dbReference>
<dbReference type="PhylomeDB" id="Q54NL5"/>
<evidence type="ECO:0000313" key="1">
    <source>
        <dbReference type="EMBL" id="EAL64843.1"/>
    </source>
</evidence>
<gene>
    <name evidence="1" type="ORF">DDB_G0285173</name>
</gene>
<dbReference type="RefSeq" id="XP_638347.1">
    <property type="nucleotide sequence ID" value="XM_633255.1"/>
</dbReference>
<accession>Q54NL5</accession>
<dbReference type="PaxDb" id="44689-DDB0186375"/>
<reference evidence="1 2" key="1">
    <citation type="journal article" date="2005" name="Nature">
        <title>The genome of the social amoeba Dictyostelium discoideum.</title>
        <authorList>
            <consortium name="The Dictyostelium discoideum Sequencing Consortium"/>
            <person name="Eichinger L."/>
            <person name="Pachebat J.A."/>
            <person name="Glockner G."/>
            <person name="Rajandream M.A."/>
            <person name="Sucgang R."/>
            <person name="Berriman M."/>
            <person name="Song J."/>
            <person name="Olsen R."/>
            <person name="Szafranski K."/>
            <person name="Xu Q."/>
            <person name="Tunggal B."/>
            <person name="Kummerfeld S."/>
            <person name="Madera M."/>
            <person name="Konfortov B.A."/>
            <person name="Rivero F."/>
            <person name="Bankier A.T."/>
            <person name="Lehmann R."/>
            <person name="Hamlin N."/>
            <person name="Davies R."/>
            <person name="Gaudet P."/>
            <person name="Fey P."/>
            <person name="Pilcher K."/>
            <person name="Chen G."/>
            <person name="Saunders D."/>
            <person name="Sodergren E."/>
            <person name="Davis P."/>
            <person name="Kerhornou A."/>
            <person name="Nie X."/>
            <person name="Hall N."/>
            <person name="Anjard C."/>
            <person name="Hemphill L."/>
            <person name="Bason N."/>
            <person name="Farbrother P."/>
            <person name="Desany B."/>
            <person name="Just E."/>
            <person name="Morio T."/>
            <person name="Rost R."/>
            <person name="Churcher C."/>
            <person name="Cooper J."/>
            <person name="Haydock S."/>
            <person name="van Driessche N."/>
            <person name="Cronin A."/>
            <person name="Goodhead I."/>
            <person name="Muzny D."/>
            <person name="Mourier T."/>
            <person name="Pain A."/>
            <person name="Lu M."/>
            <person name="Harper D."/>
            <person name="Lindsay R."/>
            <person name="Hauser H."/>
            <person name="James K."/>
            <person name="Quiles M."/>
            <person name="Madan Babu M."/>
            <person name="Saito T."/>
            <person name="Buchrieser C."/>
            <person name="Wardroper A."/>
            <person name="Felder M."/>
            <person name="Thangavelu M."/>
            <person name="Johnson D."/>
            <person name="Knights A."/>
            <person name="Loulseged H."/>
            <person name="Mungall K."/>
            <person name="Oliver K."/>
            <person name="Price C."/>
            <person name="Quail M.A."/>
            <person name="Urushihara H."/>
            <person name="Hernandez J."/>
            <person name="Rabbinowitsch E."/>
            <person name="Steffen D."/>
            <person name="Sanders M."/>
            <person name="Ma J."/>
            <person name="Kohara Y."/>
            <person name="Sharp S."/>
            <person name="Simmonds M."/>
            <person name="Spiegler S."/>
            <person name="Tivey A."/>
            <person name="Sugano S."/>
            <person name="White B."/>
            <person name="Walker D."/>
            <person name="Woodward J."/>
            <person name="Winckler T."/>
            <person name="Tanaka Y."/>
            <person name="Shaulsky G."/>
            <person name="Schleicher M."/>
            <person name="Weinstock G."/>
            <person name="Rosenthal A."/>
            <person name="Cox E.C."/>
            <person name="Chisholm R.L."/>
            <person name="Gibbs R."/>
            <person name="Loomis W.F."/>
            <person name="Platzer M."/>
            <person name="Kay R.R."/>
            <person name="Williams J."/>
            <person name="Dear P.H."/>
            <person name="Noegel A.A."/>
            <person name="Barrell B."/>
            <person name="Kuspa A."/>
        </authorList>
    </citation>
    <scope>NUCLEOTIDE SEQUENCE [LARGE SCALE GENOMIC DNA]</scope>
    <source>
        <strain evidence="1 2">AX4</strain>
    </source>
</reference>
<proteinExistence type="predicted"/>
<dbReference type="AlphaFoldDB" id="Q54NL5"/>
<comment type="caution">
    <text evidence="1">The sequence shown here is derived from an EMBL/GenBank/DDBJ whole genome shotgun (WGS) entry which is preliminary data.</text>
</comment>
<dbReference type="dictyBase" id="DDB_G0285173"/>
<dbReference type="PANTHER" id="PTHR31550:SF2">
    <property type="entry name" value="ANKYRIN REPEAT PROTEIN-RELATED"/>
    <property type="match status" value="1"/>
</dbReference>
<dbReference type="EMBL" id="AAFI02000075">
    <property type="protein sequence ID" value="EAL64843.1"/>
    <property type="molecule type" value="Genomic_DNA"/>
</dbReference>